<accession>A0A8H1L1J3</accession>
<dbReference type="RefSeq" id="WP_135567744.1">
    <property type="nucleotide sequence ID" value="NZ_CP103060.1"/>
</dbReference>
<dbReference type="Proteomes" id="UP000298111">
    <property type="component" value="Unassembled WGS sequence"/>
</dbReference>
<dbReference type="AlphaFoldDB" id="A0A8H1L1J3"/>
<evidence type="ECO:0000256" key="1">
    <source>
        <dbReference type="SAM" id="MobiDB-lite"/>
    </source>
</evidence>
<proteinExistence type="predicted"/>
<reference evidence="2 3" key="1">
    <citation type="submission" date="2018-10" db="EMBL/GenBank/DDBJ databases">
        <title>Isolation of pseudouridimycin from Streptomyces albus DSM 40763.</title>
        <authorList>
            <person name="Rosenqvist P."/>
            <person name="Metsae-Ketelae M."/>
            <person name="Virta P."/>
        </authorList>
    </citation>
    <scope>NUCLEOTIDE SEQUENCE [LARGE SCALE GENOMIC DNA]</scope>
    <source>
        <strain evidence="2 3">DSM 40763</strain>
    </source>
</reference>
<comment type="caution">
    <text evidence="2">The sequence shown here is derived from an EMBL/GenBank/DDBJ whole genome shotgun (WGS) entry which is preliminary data.</text>
</comment>
<name>A0A8H1L1J3_9ACTN</name>
<dbReference type="NCBIfam" id="TIGR03544">
    <property type="entry name" value="DivI1A_domain"/>
    <property type="match status" value="1"/>
</dbReference>
<feature type="compositionally biased region" description="Pro residues" evidence="1">
    <location>
        <begin position="137"/>
        <end position="153"/>
    </location>
</feature>
<feature type="region of interest" description="Disordered" evidence="1">
    <location>
        <begin position="103"/>
        <end position="211"/>
    </location>
</feature>
<evidence type="ECO:0000313" key="3">
    <source>
        <dbReference type="Proteomes" id="UP000298111"/>
    </source>
</evidence>
<feature type="compositionally biased region" description="Basic and acidic residues" evidence="1">
    <location>
        <begin position="165"/>
        <end position="211"/>
    </location>
</feature>
<dbReference type="InterPro" id="IPR019933">
    <property type="entry name" value="DivIVA_domain"/>
</dbReference>
<feature type="region of interest" description="Disordered" evidence="1">
    <location>
        <begin position="24"/>
        <end position="43"/>
    </location>
</feature>
<organism evidence="2 3">
    <name type="scientific">Streptomyces albus</name>
    <dbReference type="NCBI Taxonomy" id="1888"/>
    <lineage>
        <taxon>Bacteria</taxon>
        <taxon>Bacillati</taxon>
        <taxon>Actinomycetota</taxon>
        <taxon>Actinomycetes</taxon>
        <taxon>Kitasatosporales</taxon>
        <taxon>Streptomycetaceae</taxon>
        <taxon>Streptomyces</taxon>
    </lineage>
</organism>
<dbReference type="GeneID" id="94705553"/>
<dbReference type="Gene3D" id="6.10.250.660">
    <property type="match status" value="1"/>
</dbReference>
<evidence type="ECO:0000313" key="2">
    <source>
        <dbReference type="EMBL" id="TGG75510.1"/>
    </source>
</evidence>
<protein>
    <submittedName>
        <fullName evidence="2">DivIVA domain-containing protein</fullName>
    </submittedName>
</protein>
<gene>
    <name evidence="2" type="ORF">D8771_31280</name>
</gene>
<sequence length="211" mass="21297">MFVFLLISLVVVVAAVTLAIVGSGDGSHARERGATGGLADVPPDLLDEPLPAERPVTHADVAGLRLAIGLRGYRMDQVDDVLDRLGAELAERDARIAELESSLAGAQAVAMGRTPATGREPARGPAAGPDGTTAPEDPSPGPAPEDPSTPPAPGGQDAPHPGAAPHDDRRAGDGKREAVGDGREAGSHGLGRDAGGDGREAGRDGQEESGR</sequence>
<dbReference type="EMBL" id="RCIY01000114">
    <property type="protein sequence ID" value="TGG75510.1"/>
    <property type="molecule type" value="Genomic_DNA"/>
</dbReference>